<feature type="signal peptide" evidence="1">
    <location>
        <begin position="1"/>
        <end position="29"/>
    </location>
</feature>
<keyword evidence="3" id="KW-1185">Reference proteome</keyword>
<dbReference type="AlphaFoldDB" id="A0A0E3ZM71"/>
<name>A0A0E3ZM71_9BURK</name>
<keyword evidence="1" id="KW-0732">Signal</keyword>
<dbReference type="HOGENOM" id="CLU_129295_0_0_4"/>
<accession>A0A0E3ZM71</accession>
<proteinExistence type="predicted"/>
<dbReference type="InterPro" id="IPR011990">
    <property type="entry name" value="TPR-like_helical_dom_sf"/>
</dbReference>
<evidence type="ECO:0000313" key="2">
    <source>
        <dbReference type="EMBL" id="AKD25807.1"/>
    </source>
</evidence>
<feature type="chain" id="PRO_5002417009" evidence="1">
    <location>
        <begin position="30"/>
        <end position="157"/>
    </location>
</feature>
<reference evidence="2 3" key="1">
    <citation type="submission" date="2014-03" db="EMBL/GenBank/DDBJ databases">
        <title>Genome of Polynucleobacter strain MWH-MoK4.</title>
        <authorList>
            <person name="Hahn M.W."/>
        </authorList>
    </citation>
    <scope>NUCLEOTIDE SEQUENCE [LARGE SCALE GENOMIC DNA]</scope>
    <source>
        <strain evidence="2 3">MWH-MoK4</strain>
    </source>
</reference>
<evidence type="ECO:0000313" key="3">
    <source>
        <dbReference type="Proteomes" id="UP000061135"/>
    </source>
</evidence>
<gene>
    <name evidence="2" type="ORF">CL55_00014740</name>
</gene>
<protein>
    <submittedName>
        <fullName evidence="2">Uncharacterized protein</fullName>
    </submittedName>
</protein>
<dbReference type="Gene3D" id="1.25.40.10">
    <property type="entry name" value="Tetratricopeptide repeat domain"/>
    <property type="match status" value="1"/>
</dbReference>
<dbReference type="SUPFAM" id="SSF48452">
    <property type="entry name" value="TPR-like"/>
    <property type="match status" value="1"/>
</dbReference>
<evidence type="ECO:0000256" key="1">
    <source>
        <dbReference type="SAM" id="SignalP"/>
    </source>
</evidence>
<organism evidence="2 3">
    <name type="scientific">Polynucleobacter duraquae</name>
    <dbReference type="NCBI Taxonomy" id="1835254"/>
    <lineage>
        <taxon>Bacteria</taxon>
        <taxon>Pseudomonadati</taxon>
        <taxon>Pseudomonadota</taxon>
        <taxon>Betaproteobacteria</taxon>
        <taxon>Burkholderiales</taxon>
        <taxon>Burkholderiaceae</taxon>
        <taxon>Polynucleobacter</taxon>
    </lineage>
</organism>
<dbReference type="STRING" id="1835254.CL55_00014740"/>
<dbReference type="Proteomes" id="UP000061135">
    <property type="component" value="Chromosome"/>
</dbReference>
<dbReference type="PATRIC" id="fig|576611.7.peg.1500"/>
<dbReference type="EMBL" id="CP007501">
    <property type="protein sequence ID" value="AKD25807.1"/>
    <property type="molecule type" value="Genomic_DNA"/>
</dbReference>
<dbReference type="KEGG" id="pdq:CL55_00014740"/>
<sequence>MMQIMKWNFASKLLASILLATAPWMVSLAADSAPTKSDPAWLTDARASIKSNNYDQALKHLQSANEINSADWNNLMGYSLRKKQPPDLASSEKYYQAALKIDPSHRSALEYYGELLLMKKDLPGAEAMLARLDKACLFGCEEYSDLKASIAKYQGKK</sequence>